<gene>
    <name evidence="1" type="ORF">RHMOL_Rhmol10G0013700</name>
</gene>
<organism evidence="1 2">
    <name type="scientific">Rhododendron molle</name>
    <name type="common">Chinese azalea</name>
    <name type="synonym">Azalea mollis</name>
    <dbReference type="NCBI Taxonomy" id="49168"/>
    <lineage>
        <taxon>Eukaryota</taxon>
        <taxon>Viridiplantae</taxon>
        <taxon>Streptophyta</taxon>
        <taxon>Embryophyta</taxon>
        <taxon>Tracheophyta</taxon>
        <taxon>Spermatophyta</taxon>
        <taxon>Magnoliopsida</taxon>
        <taxon>eudicotyledons</taxon>
        <taxon>Gunneridae</taxon>
        <taxon>Pentapetalae</taxon>
        <taxon>asterids</taxon>
        <taxon>Ericales</taxon>
        <taxon>Ericaceae</taxon>
        <taxon>Ericoideae</taxon>
        <taxon>Rhodoreae</taxon>
        <taxon>Rhododendron</taxon>
    </lineage>
</organism>
<dbReference type="Proteomes" id="UP001062846">
    <property type="component" value="Chromosome 10"/>
</dbReference>
<dbReference type="EMBL" id="CM046397">
    <property type="protein sequence ID" value="KAI8533476.1"/>
    <property type="molecule type" value="Genomic_DNA"/>
</dbReference>
<evidence type="ECO:0000313" key="1">
    <source>
        <dbReference type="EMBL" id="KAI8533476.1"/>
    </source>
</evidence>
<accession>A0ACC0LY89</accession>
<name>A0ACC0LY89_RHOML</name>
<evidence type="ECO:0000313" key="2">
    <source>
        <dbReference type="Proteomes" id="UP001062846"/>
    </source>
</evidence>
<keyword evidence="2" id="KW-1185">Reference proteome</keyword>
<protein>
    <submittedName>
        <fullName evidence="1">Uncharacterized protein</fullName>
    </submittedName>
</protein>
<sequence length="314" mass="32000">MASPSESGDRLLPSGEGHPLSSGEVYSPLVHGGESTATPSTVGGLSLTEIGVADDRFEHRAVSIGGGIPHEGPRTVDTVDDPSEEGPRTAEPFGGGLATASPSGVGPAAMGDPGSSDSATVSSTLVRDGADDRPEGGDNVAMQGGESSSEPMEVDVRSTGAQISEVEMDIGGIHVLVEQRPAGEGADTGSQESLVPSDLLSASLVTEVPVGGEEPSAVVVPGFRRDLGKEKVVVEEARDSSSGGEEMEVGASDPVVVPAAVGSSRAPGYTTADTLEGARDEDLARTLQEDPTFVEVMAGERVPEHVQDMFLEEE</sequence>
<reference evidence="1" key="1">
    <citation type="submission" date="2022-02" db="EMBL/GenBank/DDBJ databases">
        <title>Plant Genome Project.</title>
        <authorList>
            <person name="Zhang R.-G."/>
        </authorList>
    </citation>
    <scope>NUCLEOTIDE SEQUENCE</scope>
    <source>
        <strain evidence="1">AT1</strain>
    </source>
</reference>
<comment type="caution">
    <text evidence="1">The sequence shown here is derived from an EMBL/GenBank/DDBJ whole genome shotgun (WGS) entry which is preliminary data.</text>
</comment>
<proteinExistence type="predicted"/>